<dbReference type="InterPro" id="IPR029044">
    <property type="entry name" value="Nucleotide-diphossugar_trans"/>
</dbReference>
<comment type="caution">
    <text evidence="2">The sequence shown here is derived from an EMBL/GenBank/DDBJ whole genome shotgun (WGS) entry which is preliminary data.</text>
</comment>
<feature type="domain" description="Glycosyltransferase 2-like" evidence="1">
    <location>
        <begin position="9"/>
        <end position="81"/>
    </location>
</feature>
<reference evidence="2" key="1">
    <citation type="journal article" date="2014" name="Front. Microbiol.">
        <title>High frequency of phylogenetically diverse reductive dehalogenase-homologous genes in deep subseafloor sedimentary metagenomes.</title>
        <authorList>
            <person name="Kawai M."/>
            <person name="Futagami T."/>
            <person name="Toyoda A."/>
            <person name="Takaki Y."/>
            <person name="Nishi S."/>
            <person name="Hori S."/>
            <person name="Arai W."/>
            <person name="Tsubouchi T."/>
            <person name="Morono Y."/>
            <person name="Uchiyama I."/>
            <person name="Ito T."/>
            <person name="Fujiyama A."/>
            <person name="Inagaki F."/>
            <person name="Takami H."/>
        </authorList>
    </citation>
    <scope>NUCLEOTIDE SEQUENCE</scope>
    <source>
        <strain evidence="2">Expedition CK06-06</strain>
    </source>
</reference>
<protein>
    <recommendedName>
        <fullName evidence="1">Glycosyltransferase 2-like domain-containing protein</fullName>
    </recommendedName>
</protein>
<evidence type="ECO:0000313" key="2">
    <source>
        <dbReference type="EMBL" id="GAG26488.1"/>
    </source>
</evidence>
<gene>
    <name evidence="2" type="ORF">S01H1_50002</name>
</gene>
<name>X0WPR3_9ZZZZ</name>
<dbReference type="InterPro" id="IPR001173">
    <property type="entry name" value="Glyco_trans_2-like"/>
</dbReference>
<feature type="non-terminal residue" evidence="2">
    <location>
        <position position="121"/>
    </location>
</feature>
<dbReference type="Pfam" id="PF00535">
    <property type="entry name" value="Glycos_transf_2"/>
    <property type="match status" value="1"/>
</dbReference>
<dbReference type="EMBL" id="BARS01032198">
    <property type="protein sequence ID" value="GAG26488.1"/>
    <property type="molecule type" value="Genomic_DNA"/>
</dbReference>
<accession>X0WPR3</accession>
<proteinExistence type="predicted"/>
<sequence>MAPLITYWIISDTGSTDGTQDLIRNFFKEVGIPGELHEDAWQDFGTNRSIALAYCDNHKEFDYSWVIDADDLVTGDFKYPEVMDKDAYNLQFGTLNQGSYYDRQQIFSTRWKWRYRATIHE</sequence>
<evidence type="ECO:0000259" key="1">
    <source>
        <dbReference type="Pfam" id="PF00535"/>
    </source>
</evidence>
<dbReference type="AlphaFoldDB" id="X0WPR3"/>
<dbReference type="Gene3D" id="3.90.550.10">
    <property type="entry name" value="Spore Coat Polysaccharide Biosynthesis Protein SpsA, Chain A"/>
    <property type="match status" value="1"/>
</dbReference>
<dbReference type="SUPFAM" id="SSF53448">
    <property type="entry name" value="Nucleotide-diphospho-sugar transferases"/>
    <property type="match status" value="1"/>
</dbReference>
<organism evidence="2">
    <name type="scientific">marine sediment metagenome</name>
    <dbReference type="NCBI Taxonomy" id="412755"/>
    <lineage>
        <taxon>unclassified sequences</taxon>
        <taxon>metagenomes</taxon>
        <taxon>ecological metagenomes</taxon>
    </lineage>
</organism>